<evidence type="ECO:0000313" key="1">
    <source>
        <dbReference type="EMBL" id="MFD0861952.1"/>
    </source>
</evidence>
<keyword evidence="2" id="KW-1185">Reference proteome</keyword>
<gene>
    <name evidence="1" type="ORF">ACFQ1M_07015</name>
</gene>
<dbReference type="Gene3D" id="1.25.10.90">
    <property type="match status" value="1"/>
</dbReference>
<sequence>MNFEYHLAHCLQEHSNATDAKAMKAYLKGKFEFYGIKTPKRRELLKEVLKSHVDEVQQQLDSVVYDLYSQNYRELHMCGMELYYKFKNKKYMLGDIAMIKYLITTHSWWDTVDYIAKWILGGYLLKFPEEKRTVIDTFSSAHDMWLNRSAILFQLGYKAKTDSEELFKQCKKHADSDEFFIKKAIGWALREFGKTDPEAVLAFVNSTTLKPLSRKEAIRNIIK</sequence>
<dbReference type="Proteomes" id="UP001596978">
    <property type="component" value="Unassembled WGS sequence"/>
</dbReference>
<reference evidence="2" key="1">
    <citation type="journal article" date="2019" name="Int. J. Syst. Evol. Microbiol.">
        <title>The Global Catalogue of Microorganisms (GCM) 10K type strain sequencing project: providing services to taxonomists for standard genome sequencing and annotation.</title>
        <authorList>
            <consortium name="The Broad Institute Genomics Platform"/>
            <consortium name="The Broad Institute Genome Sequencing Center for Infectious Disease"/>
            <person name="Wu L."/>
            <person name="Ma J."/>
        </authorList>
    </citation>
    <scope>NUCLEOTIDE SEQUENCE [LARGE SCALE GENOMIC DNA]</scope>
    <source>
        <strain evidence="2">CCUG 62952</strain>
    </source>
</reference>
<accession>A0ABW3CY15</accession>
<dbReference type="EMBL" id="JBHTJH010000004">
    <property type="protein sequence ID" value="MFD0861952.1"/>
    <property type="molecule type" value="Genomic_DNA"/>
</dbReference>
<dbReference type="Pfam" id="PF08713">
    <property type="entry name" value="DNA_alkylation"/>
    <property type="match status" value="1"/>
</dbReference>
<organism evidence="1 2">
    <name type="scientific">Sungkyunkwania multivorans</name>
    <dbReference type="NCBI Taxonomy" id="1173618"/>
    <lineage>
        <taxon>Bacteria</taxon>
        <taxon>Pseudomonadati</taxon>
        <taxon>Bacteroidota</taxon>
        <taxon>Flavobacteriia</taxon>
        <taxon>Flavobacteriales</taxon>
        <taxon>Flavobacteriaceae</taxon>
        <taxon>Sungkyunkwania</taxon>
    </lineage>
</organism>
<dbReference type="PANTHER" id="PTHR34070">
    <property type="entry name" value="ARMADILLO-TYPE FOLD"/>
    <property type="match status" value="1"/>
</dbReference>
<dbReference type="CDD" id="cd07064">
    <property type="entry name" value="AlkD_like_1"/>
    <property type="match status" value="1"/>
</dbReference>
<dbReference type="InterPro" id="IPR016024">
    <property type="entry name" value="ARM-type_fold"/>
</dbReference>
<dbReference type="SUPFAM" id="SSF48371">
    <property type="entry name" value="ARM repeat"/>
    <property type="match status" value="1"/>
</dbReference>
<evidence type="ECO:0000313" key="2">
    <source>
        <dbReference type="Proteomes" id="UP001596978"/>
    </source>
</evidence>
<name>A0ABW3CY15_9FLAO</name>
<proteinExistence type="predicted"/>
<dbReference type="InterPro" id="IPR014825">
    <property type="entry name" value="DNA_alkylation"/>
</dbReference>
<dbReference type="RefSeq" id="WP_386405945.1">
    <property type="nucleotide sequence ID" value="NZ_JBHTJH010000004.1"/>
</dbReference>
<protein>
    <submittedName>
        <fullName evidence="1">DNA alkylation repair protein</fullName>
    </submittedName>
</protein>
<comment type="caution">
    <text evidence="1">The sequence shown here is derived from an EMBL/GenBank/DDBJ whole genome shotgun (WGS) entry which is preliminary data.</text>
</comment>
<dbReference type="PANTHER" id="PTHR34070:SF1">
    <property type="entry name" value="DNA ALKYLATION REPAIR PROTEIN"/>
    <property type="match status" value="1"/>
</dbReference>